<keyword evidence="2" id="KW-0812">Transmembrane</keyword>
<gene>
    <name evidence="3" type="ORF">MVEN_01353000</name>
</gene>
<accession>A0A8H6Y135</accession>
<evidence type="ECO:0000256" key="1">
    <source>
        <dbReference type="SAM" id="MobiDB-lite"/>
    </source>
</evidence>
<feature type="region of interest" description="Disordered" evidence="1">
    <location>
        <begin position="289"/>
        <end position="308"/>
    </location>
</feature>
<feature type="transmembrane region" description="Helical" evidence="2">
    <location>
        <begin position="54"/>
        <end position="74"/>
    </location>
</feature>
<feature type="region of interest" description="Disordered" evidence="1">
    <location>
        <begin position="245"/>
        <end position="273"/>
    </location>
</feature>
<reference evidence="3" key="1">
    <citation type="submission" date="2020-05" db="EMBL/GenBank/DDBJ databases">
        <title>Mycena genomes resolve the evolution of fungal bioluminescence.</title>
        <authorList>
            <person name="Tsai I.J."/>
        </authorList>
    </citation>
    <scope>NUCLEOTIDE SEQUENCE</scope>
    <source>
        <strain evidence="3">CCC161011</strain>
    </source>
</reference>
<proteinExistence type="predicted"/>
<dbReference type="Proteomes" id="UP000620124">
    <property type="component" value="Unassembled WGS sequence"/>
</dbReference>
<comment type="caution">
    <text evidence="3">The sequence shown here is derived from an EMBL/GenBank/DDBJ whole genome shotgun (WGS) entry which is preliminary data.</text>
</comment>
<protein>
    <submittedName>
        <fullName evidence="3">Phosphatases II</fullName>
    </submittedName>
</protein>
<evidence type="ECO:0000256" key="2">
    <source>
        <dbReference type="SAM" id="Phobius"/>
    </source>
</evidence>
<feature type="transmembrane region" description="Helical" evidence="2">
    <location>
        <begin position="12"/>
        <end position="33"/>
    </location>
</feature>
<keyword evidence="2" id="KW-1133">Transmembrane helix</keyword>
<feature type="compositionally biased region" description="Basic and acidic residues" evidence="1">
    <location>
        <begin position="290"/>
        <end position="299"/>
    </location>
</feature>
<keyword evidence="2" id="KW-0472">Membrane</keyword>
<evidence type="ECO:0000313" key="3">
    <source>
        <dbReference type="EMBL" id="KAF7350474.1"/>
    </source>
</evidence>
<name>A0A8H6Y135_9AGAR</name>
<dbReference type="AlphaFoldDB" id="A0A8H6Y135"/>
<feature type="region of interest" description="Disordered" evidence="1">
    <location>
        <begin position="184"/>
        <end position="221"/>
    </location>
</feature>
<organism evidence="3 4">
    <name type="scientific">Mycena venus</name>
    <dbReference type="NCBI Taxonomy" id="2733690"/>
    <lineage>
        <taxon>Eukaryota</taxon>
        <taxon>Fungi</taxon>
        <taxon>Dikarya</taxon>
        <taxon>Basidiomycota</taxon>
        <taxon>Agaricomycotina</taxon>
        <taxon>Agaricomycetes</taxon>
        <taxon>Agaricomycetidae</taxon>
        <taxon>Agaricales</taxon>
        <taxon>Marasmiineae</taxon>
        <taxon>Mycenaceae</taxon>
        <taxon>Mycena</taxon>
    </lineage>
</organism>
<dbReference type="EMBL" id="JACAZI010000010">
    <property type="protein sequence ID" value="KAF7350474.1"/>
    <property type="molecule type" value="Genomic_DNA"/>
</dbReference>
<feature type="transmembrane region" description="Helical" evidence="2">
    <location>
        <begin position="134"/>
        <end position="156"/>
    </location>
</feature>
<sequence length="439" mass="49269">MALGRLVGTRWAPMGYCFGMIIYQGMFCLGMIWRMDPYRMPKAFCLAQTIGMSIGLYIIGGFCLVFCIATSLHILKPKQWGDLPKAFKWRPVYYLPVIVFPLVATAIRVFLLLKYDAVQPFDALHCDAAEPLMVRLAGSGLPALLTLPSSFCLAIYSARHVFRTLQHIKRARCDDNELPRQMRRERQSGHHSFKQSGPVVIEGDDARPPNLGRQPIDPASLPAKAKPIKRLSFHLPFFRRLQSISQSLTPPPSPHQSAGPYEDGRSSIASSSFPTFAPVIDKPGLFTNHRANEHEHDGNGDGSRTWIDEDSYAPTSLESHEMPEALELDVKNQDDDDGTFRLSYRENANCTPSRISHLAYIPLQTPQIRRMLICQLLFPISTLLSIVCNIADAVTHDGPRPIRTEDVIQLSLAWTGALVFGSLQSVRTEIVSRVAFWRR</sequence>
<dbReference type="OrthoDB" id="3256745at2759"/>
<keyword evidence="4" id="KW-1185">Reference proteome</keyword>
<feature type="transmembrane region" description="Helical" evidence="2">
    <location>
        <begin position="94"/>
        <end position="113"/>
    </location>
</feature>
<evidence type="ECO:0000313" key="4">
    <source>
        <dbReference type="Proteomes" id="UP000620124"/>
    </source>
</evidence>